<proteinExistence type="predicted"/>
<accession>A0A0C3QV74</accession>
<reference evidence="2" key="2">
    <citation type="submission" date="2015-01" db="EMBL/GenBank/DDBJ databases">
        <title>Evolutionary Origins and Diversification of the Mycorrhizal Mutualists.</title>
        <authorList>
            <consortium name="DOE Joint Genome Institute"/>
            <consortium name="Mycorrhizal Genomics Consortium"/>
            <person name="Kohler A."/>
            <person name="Kuo A."/>
            <person name="Nagy L.G."/>
            <person name="Floudas D."/>
            <person name="Copeland A."/>
            <person name="Barry K.W."/>
            <person name="Cichocki N."/>
            <person name="Veneault-Fourrey C."/>
            <person name="LaButti K."/>
            <person name="Lindquist E.A."/>
            <person name="Lipzen A."/>
            <person name="Lundell T."/>
            <person name="Morin E."/>
            <person name="Murat C."/>
            <person name="Riley R."/>
            <person name="Ohm R."/>
            <person name="Sun H."/>
            <person name="Tunlid A."/>
            <person name="Henrissat B."/>
            <person name="Grigoriev I.V."/>
            <person name="Hibbett D.S."/>
            <person name="Martin F."/>
        </authorList>
    </citation>
    <scope>NUCLEOTIDE SEQUENCE [LARGE SCALE GENOMIC DNA]</scope>
    <source>
        <strain evidence="2">MUT 4182</strain>
    </source>
</reference>
<organism evidence="1 2">
    <name type="scientific">Tulasnella calospora MUT 4182</name>
    <dbReference type="NCBI Taxonomy" id="1051891"/>
    <lineage>
        <taxon>Eukaryota</taxon>
        <taxon>Fungi</taxon>
        <taxon>Dikarya</taxon>
        <taxon>Basidiomycota</taxon>
        <taxon>Agaricomycotina</taxon>
        <taxon>Agaricomycetes</taxon>
        <taxon>Cantharellales</taxon>
        <taxon>Tulasnellaceae</taxon>
        <taxon>Tulasnella</taxon>
    </lineage>
</organism>
<evidence type="ECO:0000313" key="1">
    <source>
        <dbReference type="EMBL" id="KIO33441.1"/>
    </source>
</evidence>
<name>A0A0C3QV74_9AGAM</name>
<dbReference type="AlphaFoldDB" id="A0A0C3QV74"/>
<gene>
    <name evidence="1" type="ORF">M407DRAFT_241047</name>
</gene>
<protein>
    <submittedName>
        <fullName evidence="1">Uncharacterized protein</fullName>
    </submittedName>
</protein>
<dbReference type="EMBL" id="KN822948">
    <property type="protein sequence ID" value="KIO33441.1"/>
    <property type="molecule type" value="Genomic_DNA"/>
</dbReference>
<dbReference type="HOGENOM" id="CLU_2689634_0_0_1"/>
<keyword evidence="2" id="KW-1185">Reference proteome</keyword>
<sequence>MWGIVHWFEGQSSNARVTITPSRALTPSSDVSIDPYTCLDLPRLFTKRAERTAQAQKLLGATTPKSNPASWVTS</sequence>
<dbReference type="Proteomes" id="UP000054248">
    <property type="component" value="Unassembled WGS sequence"/>
</dbReference>
<reference evidence="1 2" key="1">
    <citation type="submission" date="2014-04" db="EMBL/GenBank/DDBJ databases">
        <authorList>
            <consortium name="DOE Joint Genome Institute"/>
            <person name="Kuo A."/>
            <person name="Girlanda M."/>
            <person name="Perotto S."/>
            <person name="Kohler A."/>
            <person name="Nagy L.G."/>
            <person name="Floudas D."/>
            <person name="Copeland A."/>
            <person name="Barry K.W."/>
            <person name="Cichocki N."/>
            <person name="Veneault-Fourrey C."/>
            <person name="LaButti K."/>
            <person name="Lindquist E.A."/>
            <person name="Lipzen A."/>
            <person name="Lundell T."/>
            <person name="Morin E."/>
            <person name="Murat C."/>
            <person name="Sun H."/>
            <person name="Tunlid A."/>
            <person name="Henrissat B."/>
            <person name="Grigoriev I.V."/>
            <person name="Hibbett D.S."/>
            <person name="Martin F."/>
            <person name="Nordberg H.P."/>
            <person name="Cantor M.N."/>
            <person name="Hua S.X."/>
        </authorList>
    </citation>
    <scope>NUCLEOTIDE SEQUENCE [LARGE SCALE GENOMIC DNA]</scope>
    <source>
        <strain evidence="1 2">MUT 4182</strain>
    </source>
</reference>
<evidence type="ECO:0000313" key="2">
    <source>
        <dbReference type="Proteomes" id="UP000054248"/>
    </source>
</evidence>